<reference evidence="2 3" key="1">
    <citation type="submission" date="2022-03" db="EMBL/GenBank/DDBJ databases">
        <title>Mucilaginibacter sp. isolated from the gut of Protaetia brevitarsis seulensis larvae.</title>
        <authorList>
            <person name="Won M."/>
            <person name="Kim S.-J."/>
            <person name="Kwon S.-W."/>
        </authorList>
    </citation>
    <scope>NUCLEOTIDE SEQUENCE [LARGE SCALE GENOMIC DNA]</scope>
    <source>
        <strain evidence="2 3">CFWR-12</strain>
    </source>
</reference>
<gene>
    <name evidence="2" type="ORF">MTO99_07030</name>
</gene>
<proteinExistence type="predicted"/>
<evidence type="ECO:0000313" key="2">
    <source>
        <dbReference type="EMBL" id="UOE45504.1"/>
    </source>
</evidence>
<evidence type="ECO:0000256" key="1">
    <source>
        <dbReference type="SAM" id="Coils"/>
    </source>
</evidence>
<dbReference type="RefSeq" id="WP_243558103.1">
    <property type="nucleotide sequence ID" value="NZ_CP094528.1"/>
</dbReference>
<organism evidence="2 3">
    <name type="scientific">Agromyces larvae</name>
    <dbReference type="NCBI Taxonomy" id="2929802"/>
    <lineage>
        <taxon>Bacteria</taxon>
        <taxon>Bacillati</taxon>
        <taxon>Actinomycetota</taxon>
        <taxon>Actinomycetes</taxon>
        <taxon>Micrococcales</taxon>
        <taxon>Microbacteriaceae</taxon>
        <taxon>Agromyces</taxon>
    </lineage>
</organism>
<evidence type="ECO:0000313" key="3">
    <source>
        <dbReference type="Proteomes" id="UP000832097"/>
    </source>
</evidence>
<name>A0ABY4C2S9_9MICO</name>
<sequence length="60" mass="6766">MSRPEWWEVNVGNLIAAGPEAVRAELERLQTERDAALRDLERARDLAAGLEQELAHVEGR</sequence>
<dbReference type="EMBL" id="CP094528">
    <property type="protein sequence ID" value="UOE45504.1"/>
    <property type="molecule type" value="Genomic_DNA"/>
</dbReference>
<protein>
    <submittedName>
        <fullName evidence="2">Uncharacterized protein</fullName>
    </submittedName>
</protein>
<keyword evidence="1" id="KW-0175">Coiled coil</keyword>
<feature type="coiled-coil region" evidence="1">
    <location>
        <begin position="26"/>
        <end position="60"/>
    </location>
</feature>
<accession>A0ABY4C2S9</accession>
<dbReference type="Proteomes" id="UP000832097">
    <property type="component" value="Chromosome"/>
</dbReference>
<keyword evidence="3" id="KW-1185">Reference proteome</keyword>